<feature type="signal peptide" evidence="1">
    <location>
        <begin position="1"/>
        <end position="22"/>
    </location>
</feature>
<comment type="caution">
    <text evidence="3">The sequence shown here is derived from an EMBL/GenBank/DDBJ whole genome shotgun (WGS) entry which is preliminary data.</text>
</comment>
<evidence type="ECO:0000313" key="3">
    <source>
        <dbReference type="EMBL" id="MFB9054826.1"/>
    </source>
</evidence>
<evidence type="ECO:0000256" key="1">
    <source>
        <dbReference type="SAM" id="SignalP"/>
    </source>
</evidence>
<reference evidence="3 4" key="1">
    <citation type="submission" date="2024-09" db="EMBL/GenBank/DDBJ databases">
        <authorList>
            <person name="Sun Q."/>
            <person name="Mori K."/>
        </authorList>
    </citation>
    <scope>NUCLEOTIDE SEQUENCE [LARGE SCALE GENOMIC DNA]</scope>
    <source>
        <strain evidence="3 4">CECT 8286</strain>
    </source>
</reference>
<dbReference type="EMBL" id="JBHMEZ010000032">
    <property type="protein sequence ID" value="MFB9054826.1"/>
    <property type="molecule type" value="Genomic_DNA"/>
</dbReference>
<evidence type="ECO:0000313" key="4">
    <source>
        <dbReference type="Proteomes" id="UP001589605"/>
    </source>
</evidence>
<evidence type="ECO:0000259" key="2">
    <source>
        <dbReference type="Pfam" id="PF06439"/>
    </source>
</evidence>
<dbReference type="PROSITE" id="PS51257">
    <property type="entry name" value="PROKAR_LIPOPROTEIN"/>
    <property type="match status" value="1"/>
</dbReference>
<dbReference type="Pfam" id="PF06439">
    <property type="entry name" value="3keto-disac_hyd"/>
    <property type="match status" value="1"/>
</dbReference>
<feature type="domain" description="3-keto-alpha-glucoside-1,2-lyase/3-keto-2-hydroxy-glucal hydratase" evidence="2">
    <location>
        <begin position="42"/>
        <end position="243"/>
    </location>
</feature>
<feature type="chain" id="PRO_5046711877" evidence="1">
    <location>
        <begin position="23"/>
        <end position="245"/>
    </location>
</feature>
<dbReference type="InterPro" id="IPR010496">
    <property type="entry name" value="AL/BT2_dom"/>
</dbReference>
<gene>
    <name evidence="3" type="ORF">ACFFVB_17180</name>
</gene>
<dbReference type="Proteomes" id="UP001589605">
    <property type="component" value="Unassembled WGS sequence"/>
</dbReference>
<organism evidence="3 4">
    <name type="scientific">Formosa undariae</name>
    <dbReference type="NCBI Taxonomy" id="1325436"/>
    <lineage>
        <taxon>Bacteria</taxon>
        <taxon>Pseudomonadati</taxon>
        <taxon>Bacteroidota</taxon>
        <taxon>Flavobacteriia</taxon>
        <taxon>Flavobacteriales</taxon>
        <taxon>Flavobacteriaceae</taxon>
        <taxon>Formosa</taxon>
    </lineage>
</organism>
<name>A0ABV5F5U5_9FLAO</name>
<dbReference type="RefSeq" id="WP_382384463.1">
    <property type="nucleotide sequence ID" value="NZ_JBHMEZ010000032.1"/>
</dbReference>
<proteinExistence type="predicted"/>
<sequence>MKNLVKKSSLLLLVASSFISLVGCGDTAPQDNVLTDAEKTDGWKLLFDGTTTDGWRGYQADDMPASWKVIDGTLMTEGAGSEKLGDIVTTEKYENFDLKLEWKLEPEGNSGVLYHINEDPSLAATYYSGPEYQIIDDLGFPGGVTPYNSTGADYAMTPADESQKQLNPINTWNTTRIVFDHGKVTHYLNGKKIVEFISGDAAWNENIQKRKWKNYPAYGKSKTGFIGLQDHGSKIWFKNIKLKEL</sequence>
<protein>
    <submittedName>
        <fullName evidence="3">DUF1080 domain-containing protein</fullName>
    </submittedName>
</protein>
<dbReference type="Gene3D" id="2.60.120.560">
    <property type="entry name" value="Exo-inulinase, domain 1"/>
    <property type="match status" value="1"/>
</dbReference>
<keyword evidence="1" id="KW-0732">Signal</keyword>
<keyword evidence="4" id="KW-1185">Reference proteome</keyword>
<accession>A0ABV5F5U5</accession>